<dbReference type="GO" id="GO:0016887">
    <property type="term" value="F:ATP hydrolysis activity"/>
    <property type="evidence" value="ECO:0007669"/>
    <property type="project" value="InterPro"/>
</dbReference>
<dbReference type="SUPFAM" id="SSF52540">
    <property type="entry name" value="P-loop containing nucleoside triphosphate hydrolases"/>
    <property type="match status" value="1"/>
</dbReference>
<keyword evidence="2 4" id="KW-0067">ATP-binding</keyword>
<dbReference type="SMART" id="SM00382">
    <property type="entry name" value="AAA"/>
    <property type="match status" value="1"/>
</dbReference>
<dbReference type="InterPro" id="IPR027417">
    <property type="entry name" value="P-loop_NTPase"/>
</dbReference>
<organism evidence="4 5">
    <name type="scientific">Natronobacterium texcoconense</name>
    <dbReference type="NCBI Taxonomy" id="1095778"/>
    <lineage>
        <taxon>Archaea</taxon>
        <taxon>Methanobacteriati</taxon>
        <taxon>Methanobacteriota</taxon>
        <taxon>Stenosarchaea group</taxon>
        <taxon>Halobacteria</taxon>
        <taxon>Halobacteriales</taxon>
        <taxon>Natrialbaceae</taxon>
        <taxon>Natronobacterium</taxon>
    </lineage>
</organism>
<dbReference type="PANTHER" id="PTHR43613">
    <property type="entry name" value="ABC TRANSPORTER, ATP-BINDING PROTEIN"/>
    <property type="match status" value="1"/>
</dbReference>
<name>A0A1H1BB74_NATTX</name>
<dbReference type="PANTHER" id="PTHR43613:SF1">
    <property type="entry name" value="ABC TRANSPORTER, ATP-BINDING PROTEIN"/>
    <property type="match status" value="1"/>
</dbReference>
<evidence type="ECO:0000313" key="4">
    <source>
        <dbReference type="EMBL" id="SDQ49234.1"/>
    </source>
</evidence>
<dbReference type="InterPro" id="IPR003439">
    <property type="entry name" value="ABC_transporter-like_ATP-bd"/>
</dbReference>
<reference evidence="5" key="1">
    <citation type="submission" date="2016-10" db="EMBL/GenBank/DDBJ databases">
        <authorList>
            <person name="Varghese N."/>
            <person name="Submissions S."/>
        </authorList>
    </citation>
    <scope>NUCLEOTIDE SEQUENCE [LARGE SCALE GENOMIC DNA]</scope>
    <source>
        <strain evidence="5">DSM 24767</strain>
    </source>
</reference>
<dbReference type="InterPro" id="IPR003593">
    <property type="entry name" value="AAA+_ATPase"/>
</dbReference>
<evidence type="ECO:0000256" key="1">
    <source>
        <dbReference type="ARBA" id="ARBA00022741"/>
    </source>
</evidence>
<dbReference type="EMBL" id="FNLC01000001">
    <property type="protein sequence ID" value="SDQ49234.1"/>
    <property type="molecule type" value="Genomic_DNA"/>
</dbReference>
<evidence type="ECO:0000256" key="2">
    <source>
        <dbReference type="ARBA" id="ARBA00022840"/>
    </source>
</evidence>
<accession>A0A1H1BB74</accession>
<keyword evidence="5" id="KW-1185">Reference proteome</keyword>
<keyword evidence="1" id="KW-0547">Nucleotide-binding</keyword>
<dbReference type="CDD" id="cd03230">
    <property type="entry name" value="ABC_DR_subfamily_A"/>
    <property type="match status" value="1"/>
</dbReference>
<evidence type="ECO:0000259" key="3">
    <source>
        <dbReference type="PROSITE" id="PS50893"/>
    </source>
</evidence>
<dbReference type="OrthoDB" id="18492at2157"/>
<dbReference type="RefSeq" id="WP_090378158.1">
    <property type="nucleotide sequence ID" value="NZ_FNLC01000001.1"/>
</dbReference>
<sequence length="295" mass="31813">MSLLETSDVRKRFDDRRVLEGVDLAVEAGELVVLMGPNGAGKSVLLSCLAGSATPDDGTISLFDGCGPTDPAAKGRTSVTLQGGIADPGLTGRENIAFYRDLHPSAGNRWRELADRFGIADDLDRPVQEYSGGMVRRLEATIALSADVPLYLLDEPTAELDLSVVQTIHETIRELTDEGRTVVLSSHAPLDADVADRLVFLTDGSVVASGPPDELLSTLPTVVRARGTSLPTERLLEGQTFGNGDEQRAFLPPETSVDDLEIGDGALGERDRSTYTDLFNYYAHVRSENRSERTQ</sequence>
<dbReference type="STRING" id="1095778.SAMN04489842_0990"/>
<dbReference type="GO" id="GO:0005524">
    <property type="term" value="F:ATP binding"/>
    <property type="evidence" value="ECO:0007669"/>
    <property type="project" value="UniProtKB-KW"/>
</dbReference>
<dbReference type="AlphaFoldDB" id="A0A1H1BB74"/>
<evidence type="ECO:0000313" key="5">
    <source>
        <dbReference type="Proteomes" id="UP000198848"/>
    </source>
</evidence>
<dbReference type="Proteomes" id="UP000198848">
    <property type="component" value="Unassembled WGS sequence"/>
</dbReference>
<feature type="domain" description="ABC transporter" evidence="3">
    <location>
        <begin position="4"/>
        <end position="228"/>
    </location>
</feature>
<proteinExistence type="predicted"/>
<protein>
    <submittedName>
        <fullName evidence="4">ABC-2 type transport system ATP-binding protein</fullName>
    </submittedName>
</protein>
<gene>
    <name evidence="4" type="ORF">SAMN04489842_0990</name>
</gene>
<dbReference type="Gene3D" id="3.40.50.300">
    <property type="entry name" value="P-loop containing nucleotide triphosphate hydrolases"/>
    <property type="match status" value="1"/>
</dbReference>
<dbReference type="Pfam" id="PF00005">
    <property type="entry name" value="ABC_tran"/>
    <property type="match status" value="1"/>
</dbReference>
<dbReference type="PROSITE" id="PS50893">
    <property type="entry name" value="ABC_TRANSPORTER_2"/>
    <property type="match status" value="1"/>
</dbReference>